<dbReference type="SFLD" id="SFLDG01144">
    <property type="entry name" value="C2.B.4:_PGP_Like"/>
    <property type="match status" value="1"/>
</dbReference>
<dbReference type="InterPro" id="IPR036412">
    <property type="entry name" value="HAD-like_sf"/>
</dbReference>
<dbReference type="Pfam" id="PF08282">
    <property type="entry name" value="Hydrolase_3"/>
    <property type="match status" value="1"/>
</dbReference>
<dbReference type="NCBIfam" id="TIGR00099">
    <property type="entry name" value="Cof-subfamily"/>
    <property type="match status" value="1"/>
</dbReference>
<name>A0ABN0RCM0_9LIST</name>
<dbReference type="SUPFAM" id="SSF56784">
    <property type="entry name" value="HAD-like"/>
    <property type="match status" value="1"/>
</dbReference>
<dbReference type="InterPro" id="IPR006379">
    <property type="entry name" value="HAD-SF_hydro_IIB"/>
</dbReference>
<keyword evidence="1" id="KW-0378">Hydrolase</keyword>
<dbReference type="InterPro" id="IPR023214">
    <property type="entry name" value="HAD_sf"/>
</dbReference>
<dbReference type="SFLD" id="SFLDG01140">
    <property type="entry name" value="C2.B:_Phosphomannomutase_and_P"/>
    <property type="match status" value="1"/>
</dbReference>
<dbReference type="Proteomes" id="UP000019249">
    <property type="component" value="Unassembled WGS sequence"/>
</dbReference>
<gene>
    <name evidence="1" type="ORF">MFLO_13068</name>
</gene>
<dbReference type="Gene3D" id="3.40.50.1000">
    <property type="entry name" value="HAD superfamily/HAD-like"/>
    <property type="match status" value="1"/>
</dbReference>
<keyword evidence="2" id="KW-1185">Reference proteome</keyword>
<evidence type="ECO:0000313" key="2">
    <source>
        <dbReference type="Proteomes" id="UP000019249"/>
    </source>
</evidence>
<comment type="caution">
    <text evidence="1">The sequence shown here is derived from an EMBL/GenBank/DDBJ whole genome shotgun (WGS) entry which is preliminary data.</text>
</comment>
<dbReference type="EMBL" id="AODF01000032">
    <property type="protein sequence ID" value="EUJ27401.1"/>
    <property type="molecule type" value="Genomic_DNA"/>
</dbReference>
<dbReference type="Gene3D" id="3.30.1240.10">
    <property type="match status" value="1"/>
</dbReference>
<dbReference type="SFLD" id="SFLDS00003">
    <property type="entry name" value="Haloacid_Dehalogenase"/>
    <property type="match status" value="1"/>
</dbReference>
<accession>A0ABN0RCM0</accession>
<evidence type="ECO:0000313" key="1">
    <source>
        <dbReference type="EMBL" id="EUJ27401.1"/>
    </source>
</evidence>
<proteinExistence type="predicted"/>
<dbReference type="GO" id="GO:0016787">
    <property type="term" value="F:hydrolase activity"/>
    <property type="evidence" value="ECO:0007669"/>
    <property type="project" value="UniProtKB-KW"/>
</dbReference>
<dbReference type="CDD" id="cd07518">
    <property type="entry name" value="HAD_YbiV-Like"/>
    <property type="match status" value="1"/>
</dbReference>
<dbReference type="InterPro" id="IPR000150">
    <property type="entry name" value="Cof"/>
</dbReference>
<dbReference type="NCBIfam" id="TIGR01484">
    <property type="entry name" value="HAD-SF-IIB"/>
    <property type="match status" value="1"/>
</dbReference>
<protein>
    <submittedName>
        <fullName evidence="1">Cof family hydrolase</fullName>
    </submittedName>
</protein>
<organism evidence="1 2">
    <name type="scientific">Listeria floridensis FSL S10-1187</name>
    <dbReference type="NCBI Taxonomy" id="1265817"/>
    <lineage>
        <taxon>Bacteria</taxon>
        <taxon>Bacillati</taxon>
        <taxon>Bacillota</taxon>
        <taxon>Bacilli</taxon>
        <taxon>Bacillales</taxon>
        <taxon>Listeriaceae</taxon>
        <taxon>Listeria</taxon>
    </lineage>
</organism>
<dbReference type="PANTHER" id="PTHR10000:SF53">
    <property type="entry name" value="5-AMINO-6-(5-PHOSPHO-D-RIBITYLAMINO)URACIL PHOSPHATASE YBJI-RELATED"/>
    <property type="match status" value="1"/>
</dbReference>
<sequence>MKGAKKMPIKAISVDMDGTFLDSNGYYDRDRFDTVFQAIQQNGILFIVASGNQYAQLKSFFPNKDEQIIYVSENGALTFQNNRLLAKHTFSIEIVKKIVAYLTQESENLEFVLCGVSQAYMTKSASLRFKEFAKTYYFSLNEVEDFKILPNDDFVKFALDVKETEVNRVVLELNSRFKNHIKAVSSGHGSIDIMLPNITKGTAVRQILEKNQLDVNELLAFGDADNDIEMLQLTKFSYAMKQSSNSVKSTAHHQAPSNNESGVLQIIETVLQL</sequence>
<dbReference type="PANTHER" id="PTHR10000">
    <property type="entry name" value="PHOSPHOSERINE PHOSPHATASE"/>
    <property type="match status" value="1"/>
</dbReference>
<reference evidence="1 2" key="1">
    <citation type="journal article" date="2014" name="Int. J. Syst. Evol. Microbiol.">
        <title>Listeria floridensis sp. nov., Listeria aquatica sp. nov., Listeria cornellensis sp. nov., Listeria riparia sp. nov. and Listeria grandensis sp. nov., from agricultural and natural environments.</title>
        <authorList>
            <person name="den Bakker H.C."/>
            <person name="Warchocki S."/>
            <person name="Wright E.M."/>
            <person name="Allred A.F."/>
            <person name="Ahlstrom C."/>
            <person name="Manuel C.S."/>
            <person name="Stasiewicz M.J."/>
            <person name="Burrell A."/>
            <person name="Roof S."/>
            <person name="Strawn L."/>
            <person name="Fortes E.D."/>
            <person name="Nightingale K.K."/>
            <person name="Kephart D."/>
            <person name="Wiedmann M."/>
        </authorList>
    </citation>
    <scope>NUCLEOTIDE SEQUENCE [LARGE SCALE GENOMIC DNA]</scope>
    <source>
        <strain evidence="1 2">FSL S10-1187</strain>
    </source>
</reference>